<dbReference type="InterPro" id="IPR002523">
    <property type="entry name" value="MgTranspt_CorA/ZnTranspt_ZntB"/>
</dbReference>
<proteinExistence type="inferred from homology"/>
<evidence type="ECO:0000256" key="6">
    <source>
        <dbReference type="ARBA" id="ARBA00022989"/>
    </source>
</evidence>
<dbReference type="GO" id="GO:0050897">
    <property type="term" value="F:cobalt ion binding"/>
    <property type="evidence" value="ECO:0007669"/>
    <property type="project" value="TreeGrafter"/>
</dbReference>
<dbReference type="GO" id="GO:0015087">
    <property type="term" value="F:cobalt ion transmembrane transporter activity"/>
    <property type="evidence" value="ECO:0007669"/>
    <property type="project" value="UniProtKB-UniRule"/>
</dbReference>
<evidence type="ECO:0000256" key="4">
    <source>
        <dbReference type="ARBA" id="ARBA00022475"/>
    </source>
</evidence>
<dbReference type="eggNOG" id="COG0598">
    <property type="taxonomic scope" value="Bacteria"/>
</dbReference>
<dbReference type="GO" id="GO:0005886">
    <property type="term" value="C:plasma membrane"/>
    <property type="evidence" value="ECO:0007669"/>
    <property type="project" value="UniProtKB-SubCell"/>
</dbReference>
<keyword evidence="10" id="KW-1185">Reference proteome</keyword>
<evidence type="ECO:0000256" key="7">
    <source>
        <dbReference type="ARBA" id="ARBA00023136"/>
    </source>
</evidence>
<sequence>MAKHIKRSIKSGLPPGTLVHIGAKSDREIRITVMDYHAGGCEEKEIKALKECVYYSDTSIVSWIDVEGLHEVEIVRQVGDCQGLHPLVLEDILNTNQRPKVEDYGDYLYIVLKMLHNGDGTGIVAEQVSLVLGSNFVISFQEGMKGDVFNPIRERLRSGKGKIREMGADYLAYALMDAVVDNYFVVLERVGERIEELEDAVMADPRPETVREIHQLKREVILLRKAVWPLREVISALERRESKLISEKVVVYLRDLYDHTIQVIDNIEASRDMLAGMLDVYLSSISNRMNEVMKFLTIIGTIFIPLTFIAGVYGMNFQNMPELHWQWGYFACLFLMALVAVFLLIYFKRKRWL</sequence>
<keyword evidence="8" id="KW-0460">Magnesium</keyword>
<feature type="transmembrane region" description="Helical" evidence="8">
    <location>
        <begin position="295"/>
        <end position="315"/>
    </location>
</feature>
<keyword evidence="3 8" id="KW-0813">Transport</keyword>
<keyword evidence="8" id="KW-0406">Ion transport</keyword>
<evidence type="ECO:0000256" key="1">
    <source>
        <dbReference type="ARBA" id="ARBA00004651"/>
    </source>
</evidence>
<evidence type="ECO:0000256" key="3">
    <source>
        <dbReference type="ARBA" id="ARBA00022448"/>
    </source>
</evidence>
<keyword evidence="5 8" id="KW-0812">Transmembrane</keyword>
<evidence type="ECO:0000256" key="2">
    <source>
        <dbReference type="ARBA" id="ARBA00009765"/>
    </source>
</evidence>
<protein>
    <recommendedName>
        <fullName evidence="8">Magnesium transport protein CorA</fullName>
    </recommendedName>
</protein>
<dbReference type="Pfam" id="PF01544">
    <property type="entry name" value="CorA"/>
    <property type="match status" value="1"/>
</dbReference>
<evidence type="ECO:0000313" key="9">
    <source>
        <dbReference type="EMBL" id="ACM20864.1"/>
    </source>
</evidence>
<dbReference type="InterPro" id="IPR045861">
    <property type="entry name" value="CorA_cytoplasmic_dom"/>
</dbReference>
<dbReference type="Proteomes" id="UP000007721">
    <property type="component" value="Chromosome"/>
</dbReference>
<dbReference type="OrthoDB" id="9803416at2"/>
<dbReference type="InterPro" id="IPR045863">
    <property type="entry name" value="CorA_TM1_TM2"/>
</dbReference>
<dbReference type="HOGENOM" id="CLU_007127_0_0_7"/>
<dbReference type="FunFam" id="1.20.58.340:FF:000012">
    <property type="entry name" value="Magnesium transport protein CorA"/>
    <property type="match status" value="1"/>
</dbReference>
<dbReference type="Gene3D" id="3.30.460.20">
    <property type="entry name" value="CorA soluble domain-like"/>
    <property type="match status" value="1"/>
</dbReference>
<name>B9M084_GEODF</name>
<dbReference type="SUPFAM" id="SSF144083">
    <property type="entry name" value="Magnesium transport protein CorA, transmembrane region"/>
    <property type="match status" value="1"/>
</dbReference>
<keyword evidence="4 8" id="KW-1003">Cell membrane</keyword>
<dbReference type="SUPFAM" id="SSF143865">
    <property type="entry name" value="CorA soluble domain-like"/>
    <property type="match status" value="1"/>
</dbReference>
<dbReference type="EMBL" id="CP001390">
    <property type="protein sequence ID" value="ACM20864.1"/>
    <property type="molecule type" value="Genomic_DNA"/>
</dbReference>
<dbReference type="KEGG" id="geo:Geob_2512"/>
<dbReference type="InterPro" id="IPR004488">
    <property type="entry name" value="Mg/Co-transport_prot_CorA"/>
</dbReference>
<dbReference type="PANTHER" id="PTHR46494">
    <property type="entry name" value="CORA FAMILY METAL ION TRANSPORTER (EUROFUNG)"/>
    <property type="match status" value="1"/>
</dbReference>
<evidence type="ECO:0000256" key="8">
    <source>
        <dbReference type="RuleBase" id="RU362010"/>
    </source>
</evidence>
<dbReference type="NCBIfam" id="TIGR00383">
    <property type="entry name" value="corA"/>
    <property type="match status" value="1"/>
</dbReference>
<reference evidence="9 10" key="1">
    <citation type="submission" date="2009-01" db="EMBL/GenBank/DDBJ databases">
        <title>Complete sequence of Geobacter sp. FRC-32.</title>
        <authorList>
            <consortium name="US DOE Joint Genome Institute"/>
            <person name="Lucas S."/>
            <person name="Copeland A."/>
            <person name="Lapidus A."/>
            <person name="Glavina del Rio T."/>
            <person name="Dalin E."/>
            <person name="Tice H."/>
            <person name="Bruce D."/>
            <person name="Goodwin L."/>
            <person name="Pitluck S."/>
            <person name="Saunders E."/>
            <person name="Brettin T."/>
            <person name="Detter J.C."/>
            <person name="Han C."/>
            <person name="Larimer F."/>
            <person name="Land M."/>
            <person name="Hauser L."/>
            <person name="Kyrpides N."/>
            <person name="Ovchinnikova G."/>
            <person name="Kostka J."/>
            <person name="Richardson P."/>
        </authorList>
    </citation>
    <scope>NUCLEOTIDE SEQUENCE [LARGE SCALE GENOMIC DNA]</scope>
    <source>
        <strain evidence="10">DSM 22248 / JCM 15807 / FRC-32</strain>
    </source>
</reference>
<comment type="function">
    <text evidence="8">Mediates influx of magnesium ions.</text>
</comment>
<dbReference type="GO" id="GO:0015095">
    <property type="term" value="F:magnesium ion transmembrane transporter activity"/>
    <property type="evidence" value="ECO:0007669"/>
    <property type="project" value="UniProtKB-UniRule"/>
</dbReference>
<dbReference type="PANTHER" id="PTHR46494:SF1">
    <property type="entry name" value="CORA FAMILY METAL ION TRANSPORTER (EUROFUNG)"/>
    <property type="match status" value="1"/>
</dbReference>
<gene>
    <name evidence="9" type="primary">corA-1</name>
    <name evidence="8" type="synonym">corA</name>
    <name evidence="9" type="ordered locus">Geob_2512</name>
</gene>
<dbReference type="RefSeq" id="WP_012647593.1">
    <property type="nucleotide sequence ID" value="NC_011979.1"/>
</dbReference>
<dbReference type="GO" id="GO:0000287">
    <property type="term" value="F:magnesium ion binding"/>
    <property type="evidence" value="ECO:0007669"/>
    <property type="project" value="TreeGrafter"/>
</dbReference>
<feature type="transmembrane region" description="Helical" evidence="8">
    <location>
        <begin position="327"/>
        <end position="347"/>
    </location>
</feature>
<keyword evidence="7 8" id="KW-0472">Membrane</keyword>
<keyword evidence="6 8" id="KW-1133">Transmembrane helix</keyword>
<dbReference type="CDD" id="cd12828">
    <property type="entry name" value="TmCorA-like_1"/>
    <property type="match status" value="1"/>
</dbReference>
<organism evidence="9 10">
    <name type="scientific">Geotalea daltonii (strain DSM 22248 / JCM 15807 / FRC-32)</name>
    <name type="common">Geobacter daltonii</name>
    <dbReference type="NCBI Taxonomy" id="316067"/>
    <lineage>
        <taxon>Bacteria</taxon>
        <taxon>Pseudomonadati</taxon>
        <taxon>Thermodesulfobacteriota</taxon>
        <taxon>Desulfuromonadia</taxon>
        <taxon>Geobacterales</taxon>
        <taxon>Geobacteraceae</taxon>
        <taxon>Geotalea</taxon>
    </lineage>
</organism>
<accession>B9M084</accession>
<comment type="subcellular location">
    <subcellularLocation>
        <location evidence="1">Cell membrane</location>
        <topology evidence="1">Multi-pass membrane protein</topology>
    </subcellularLocation>
    <subcellularLocation>
        <location evidence="8">Membrane</location>
        <topology evidence="8">Multi-pass membrane protein</topology>
    </subcellularLocation>
</comment>
<evidence type="ECO:0000313" key="10">
    <source>
        <dbReference type="Proteomes" id="UP000007721"/>
    </source>
</evidence>
<dbReference type="AlphaFoldDB" id="B9M084"/>
<dbReference type="Gene3D" id="1.20.58.340">
    <property type="entry name" value="Magnesium transport protein CorA, transmembrane region"/>
    <property type="match status" value="2"/>
</dbReference>
<evidence type="ECO:0000256" key="5">
    <source>
        <dbReference type="ARBA" id="ARBA00022692"/>
    </source>
</evidence>
<comment type="similarity">
    <text evidence="2 8">Belongs to the CorA metal ion transporter (MIT) (TC 1.A.35) family.</text>
</comment>